<gene>
    <name evidence="1" type="ORF">C5167_048570</name>
</gene>
<dbReference type="EMBL" id="CM010722">
    <property type="protein sequence ID" value="RZC73089.1"/>
    <property type="molecule type" value="Genomic_DNA"/>
</dbReference>
<sequence>MCEELCLEYGTAKQLYLVPFMITIFEEVFPKAELRALCLQTLDTLRIQLNTYQRNKGTAIVRAWHVQIQGTLVLTGQIVVLTSQNHYFFDVAKTSQLHEPVAKFQFRNCFKLLRPANFATVGNCCDISRRNSFKLLKPKFR</sequence>
<evidence type="ECO:0000313" key="1">
    <source>
        <dbReference type="EMBL" id="RZC73089.1"/>
    </source>
</evidence>
<keyword evidence="2" id="KW-1185">Reference proteome</keyword>
<dbReference type="Gramene" id="RZC73089">
    <property type="protein sequence ID" value="RZC73089"/>
    <property type="gene ID" value="C5167_048570"/>
</dbReference>
<proteinExistence type="predicted"/>
<name>A0A4Y7KMC0_PAPSO</name>
<accession>A0A4Y7KMC0</accession>
<protein>
    <submittedName>
        <fullName evidence="1">Uncharacterized protein</fullName>
    </submittedName>
</protein>
<dbReference type="Proteomes" id="UP000316621">
    <property type="component" value="Chromosome 8"/>
</dbReference>
<dbReference type="AlphaFoldDB" id="A0A4Y7KMC0"/>
<organism evidence="1 2">
    <name type="scientific">Papaver somniferum</name>
    <name type="common">Opium poppy</name>
    <dbReference type="NCBI Taxonomy" id="3469"/>
    <lineage>
        <taxon>Eukaryota</taxon>
        <taxon>Viridiplantae</taxon>
        <taxon>Streptophyta</taxon>
        <taxon>Embryophyta</taxon>
        <taxon>Tracheophyta</taxon>
        <taxon>Spermatophyta</taxon>
        <taxon>Magnoliopsida</taxon>
        <taxon>Ranunculales</taxon>
        <taxon>Papaveraceae</taxon>
        <taxon>Papaveroideae</taxon>
        <taxon>Papaver</taxon>
    </lineage>
</organism>
<evidence type="ECO:0000313" key="2">
    <source>
        <dbReference type="Proteomes" id="UP000316621"/>
    </source>
</evidence>
<feature type="non-terminal residue" evidence="1">
    <location>
        <position position="141"/>
    </location>
</feature>
<reference evidence="1 2" key="1">
    <citation type="journal article" date="2018" name="Science">
        <title>The opium poppy genome and morphinan production.</title>
        <authorList>
            <person name="Guo L."/>
            <person name="Winzer T."/>
            <person name="Yang X."/>
            <person name="Li Y."/>
            <person name="Ning Z."/>
            <person name="He Z."/>
            <person name="Teodor R."/>
            <person name="Lu Y."/>
            <person name="Bowser T.A."/>
            <person name="Graham I.A."/>
            <person name="Ye K."/>
        </authorList>
    </citation>
    <scope>NUCLEOTIDE SEQUENCE [LARGE SCALE GENOMIC DNA]</scope>
    <source>
        <strain evidence="2">cv. HN1</strain>
        <tissue evidence="1">Leaves</tissue>
    </source>
</reference>